<reference evidence="2 3" key="1">
    <citation type="submission" date="2022-10" db="EMBL/GenBank/DDBJ databases">
        <title>High-quality genome sequences of two octocoral-associated bacteria, Endozoicomonas euniceicola EF212 and Endozoicomonas gorgoniicola PS125.</title>
        <authorList>
            <person name="Chiou Y.-J."/>
            <person name="Chen Y.-H."/>
        </authorList>
    </citation>
    <scope>NUCLEOTIDE SEQUENCE [LARGE SCALE GENOMIC DNA]</scope>
    <source>
        <strain evidence="2 3">PS125</strain>
    </source>
</reference>
<proteinExistence type="predicted"/>
<sequence>MDNLMVDLETMGNGSNAAIIAIGACFFDLDTGEVGHSFYQSIQLDSAVEKGLAMDPATVTWWMSQSNEARAIFKEKGTTLDKALARFIRFARQSHLKVWGNGSSFDNVILRNALNTCGMAIPWNFWNDRDVRTMVELGRSILDFDPKRDMPFEGVRHHALDDAKHQARYVSEIYQRLKSGADSPV</sequence>
<organism evidence="2 3">
    <name type="scientific">Endozoicomonas gorgoniicola</name>
    <dbReference type="NCBI Taxonomy" id="1234144"/>
    <lineage>
        <taxon>Bacteria</taxon>
        <taxon>Pseudomonadati</taxon>
        <taxon>Pseudomonadota</taxon>
        <taxon>Gammaproteobacteria</taxon>
        <taxon>Oceanospirillales</taxon>
        <taxon>Endozoicomonadaceae</taxon>
        <taxon>Endozoicomonas</taxon>
    </lineage>
</organism>
<dbReference type="Gene3D" id="3.30.420.10">
    <property type="entry name" value="Ribonuclease H-like superfamily/Ribonuclease H"/>
    <property type="match status" value="1"/>
</dbReference>
<accession>A0ABT3N1P2</accession>
<dbReference type="EMBL" id="JAPFCC010000001">
    <property type="protein sequence ID" value="MCW7555541.1"/>
    <property type="molecule type" value="Genomic_DNA"/>
</dbReference>
<name>A0ABT3N1P2_9GAMM</name>
<evidence type="ECO:0000313" key="3">
    <source>
        <dbReference type="Proteomes" id="UP001209854"/>
    </source>
</evidence>
<protein>
    <submittedName>
        <fullName evidence="2">3'-5' exoribonuclease</fullName>
    </submittedName>
</protein>
<dbReference type="RefSeq" id="WP_262565292.1">
    <property type="nucleotide sequence ID" value="NZ_JAPFCC010000001.1"/>
</dbReference>
<evidence type="ECO:0000259" key="1">
    <source>
        <dbReference type="Pfam" id="PF16473"/>
    </source>
</evidence>
<dbReference type="Proteomes" id="UP001209854">
    <property type="component" value="Unassembled WGS sequence"/>
</dbReference>
<dbReference type="SUPFAM" id="SSF53098">
    <property type="entry name" value="Ribonuclease H-like"/>
    <property type="match status" value="1"/>
</dbReference>
<dbReference type="InterPro" id="IPR033390">
    <property type="entry name" value="Rv2179c-like"/>
</dbReference>
<comment type="caution">
    <text evidence="2">The sequence shown here is derived from an EMBL/GenBank/DDBJ whole genome shotgun (WGS) entry which is preliminary data.</text>
</comment>
<gene>
    <name evidence="2" type="ORF">NX722_23540</name>
</gene>
<keyword evidence="3" id="KW-1185">Reference proteome</keyword>
<dbReference type="InterPro" id="IPR012337">
    <property type="entry name" value="RNaseH-like_sf"/>
</dbReference>
<feature type="domain" description="3'-5' exoribonuclease Rv2179c-like" evidence="1">
    <location>
        <begin position="3"/>
        <end position="173"/>
    </location>
</feature>
<dbReference type="Pfam" id="PF16473">
    <property type="entry name" value="Rv2179c-like"/>
    <property type="match status" value="1"/>
</dbReference>
<evidence type="ECO:0000313" key="2">
    <source>
        <dbReference type="EMBL" id="MCW7555541.1"/>
    </source>
</evidence>
<dbReference type="InterPro" id="IPR036397">
    <property type="entry name" value="RNaseH_sf"/>
</dbReference>